<evidence type="ECO:0000313" key="7">
    <source>
        <dbReference type="Proteomes" id="UP001597343"/>
    </source>
</evidence>
<keyword evidence="3" id="KW-0285">Flavoprotein</keyword>
<evidence type="ECO:0000259" key="5">
    <source>
        <dbReference type="Pfam" id="PF07992"/>
    </source>
</evidence>
<evidence type="ECO:0000256" key="2">
    <source>
        <dbReference type="ARBA" id="ARBA00011738"/>
    </source>
</evidence>
<evidence type="ECO:0000256" key="3">
    <source>
        <dbReference type="ARBA" id="ARBA00022630"/>
    </source>
</evidence>
<dbReference type="SUPFAM" id="SSF51905">
    <property type="entry name" value="FAD/NAD(P)-binding domain"/>
    <property type="match status" value="1"/>
</dbReference>
<dbReference type="RefSeq" id="WP_386048408.1">
    <property type="nucleotide sequence ID" value="NZ_JBHUIO010000011.1"/>
</dbReference>
<evidence type="ECO:0000313" key="6">
    <source>
        <dbReference type="EMBL" id="MFD2171518.1"/>
    </source>
</evidence>
<dbReference type="Gene3D" id="3.50.50.60">
    <property type="entry name" value="FAD/NAD(P)-binding domain"/>
    <property type="match status" value="2"/>
</dbReference>
<sequence length="315" mass="33878">MKRQHDVVILGGGPAGMAAAIWCQRLGLSHLLIEAEQRLGGQLFAIQNEVIDYPGVSAESGHDVQAQFEAHVLRLGCQLQRGVTVRDVDVARRLLTVQGADGRAEQIAYRALIVATGAAERRLGVPGELAMIERGEVYSATRDRSLLAGQRVAVVGGGDRALEGALLLAERGSDVLLIHRSDRYRAREEFVQPVLAHPRIERWNHARVQQIFGDSAVEAIEVVSADGSSHRVEVKALLVRIGVEPNSQLLQGQVKADPDGYLLTDATGRTSAKGVYAIGDVCTRPLYSSIASAVGQAMAAVKQVSLSMEQRGEGR</sequence>
<gene>
    <name evidence="6" type="ORF">ACFSOY_16275</name>
</gene>
<evidence type="ECO:0000256" key="1">
    <source>
        <dbReference type="ARBA" id="ARBA00001974"/>
    </source>
</evidence>
<dbReference type="PRINTS" id="PR00469">
    <property type="entry name" value="PNDRDTASEII"/>
</dbReference>
<comment type="subunit">
    <text evidence="2">Homodimer.</text>
</comment>
<protein>
    <submittedName>
        <fullName evidence="6">NAD(P)/FAD-dependent oxidoreductase</fullName>
    </submittedName>
</protein>
<reference evidence="7" key="1">
    <citation type="journal article" date="2019" name="Int. J. Syst. Evol. Microbiol.">
        <title>The Global Catalogue of Microorganisms (GCM) 10K type strain sequencing project: providing services to taxonomists for standard genome sequencing and annotation.</title>
        <authorList>
            <consortium name="The Broad Institute Genomics Platform"/>
            <consortium name="The Broad Institute Genome Sequencing Center for Infectious Disease"/>
            <person name="Wu L."/>
            <person name="Ma J."/>
        </authorList>
    </citation>
    <scope>NUCLEOTIDE SEQUENCE [LARGE SCALE GENOMIC DNA]</scope>
    <source>
        <strain evidence="7">CGMCC 1.13574</strain>
    </source>
</reference>
<dbReference type="Pfam" id="PF07992">
    <property type="entry name" value="Pyr_redox_2"/>
    <property type="match status" value="1"/>
</dbReference>
<dbReference type="EMBL" id="JBHUIO010000011">
    <property type="protein sequence ID" value="MFD2171518.1"/>
    <property type="molecule type" value="Genomic_DNA"/>
</dbReference>
<dbReference type="PRINTS" id="PR00368">
    <property type="entry name" value="FADPNR"/>
</dbReference>
<proteinExistence type="predicted"/>
<dbReference type="Proteomes" id="UP001597343">
    <property type="component" value="Unassembled WGS sequence"/>
</dbReference>
<name>A0ABW4ZZU2_9BACL</name>
<organism evidence="6 7">
    <name type="scientific">Tumebacillus lipolyticus</name>
    <dbReference type="NCBI Taxonomy" id="1280370"/>
    <lineage>
        <taxon>Bacteria</taxon>
        <taxon>Bacillati</taxon>
        <taxon>Bacillota</taxon>
        <taxon>Bacilli</taxon>
        <taxon>Bacillales</taxon>
        <taxon>Alicyclobacillaceae</taxon>
        <taxon>Tumebacillus</taxon>
    </lineage>
</organism>
<dbReference type="PANTHER" id="PTHR48105">
    <property type="entry name" value="THIOREDOXIN REDUCTASE 1-RELATED-RELATED"/>
    <property type="match status" value="1"/>
</dbReference>
<dbReference type="InterPro" id="IPR036188">
    <property type="entry name" value="FAD/NAD-bd_sf"/>
</dbReference>
<keyword evidence="4" id="KW-0560">Oxidoreductase</keyword>
<dbReference type="InterPro" id="IPR050097">
    <property type="entry name" value="Ferredoxin-NADP_redctase_2"/>
</dbReference>
<comment type="caution">
    <text evidence="6">The sequence shown here is derived from an EMBL/GenBank/DDBJ whole genome shotgun (WGS) entry which is preliminary data.</text>
</comment>
<feature type="domain" description="FAD/NAD(P)-binding" evidence="5">
    <location>
        <begin position="5"/>
        <end position="296"/>
    </location>
</feature>
<comment type="cofactor">
    <cofactor evidence="1">
        <name>FAD</name>
        <dbReference type="ChEBI" id="CHEBI:57692"/>
    </cofactor>
</comment>
<evidence type="ECO:0000256" key="4">
    <source>
        <dbReference type="ARBA" id="ARBA00023002"/>
    </source>
</evidence>
<keyword evidence="7" id="KW-1185">Reference proteome</keyword>
<dbReference type="InterPro" id="IPR023753">
    <property type="entry name" value="FAD/NAD-binding_dom"/>
</dbReference>
<accession>A0ABW4ZZU2</accession>